<accession>A0AAE1KWE8</accession>
<dbReference type="EMBL" id="JAWQEG010000891">
    <property type="protein sequence ID" value="KAK3884350.1"/>
    <property type="molecule type" value="Genomic_DNA"/>
</dbReference>
<name>A0AAE1KWE8_PETCI</name>
<comment type="caution">
    <text evidence="2">The sequence shown here is derived from an EMBL/GenBank/DDBJ whole genome shotgun (WGS) entry which is preliminary data.</text>
</comment>
<organism evidence="2 3">
    <name type="scientific">Petrolisthes cinctipes</name>
    <name type="common">Flat porcelain crab</name>
    <dbReference type="NCBI Taxonomy" id="88211"/>
    <lineage>
        <taxon>Eukaryota</taxon>
        <taxon>Metazoa</taxon>
        <taxon>Ecdysozoa</taxon>
        <taxon>Arthropoda</taxon>
        <taxon>Crustacea</taxon>
        <taxon>Multicrustacea</taxon>
        <taxon>Malacostraca</taxon>
        <taxon>Eumalacostraca</taxon>
        <taxon>Eucarida</taxon>
        <taxon>Decapoda</taxon>
        <taxon>Pleocyemata</taxon>
        <taxon>Anomura</taxon>
        <taxon>Galatheoidea</taxon>
        <taxon>Porcellanidae</taxon>
        <taxon>Petrolisthes</taxon>
    </lineage>
</organism>
<evidence type="ECO:0000313" key="2">
    <source>
        <dbReference type="EMBL" id="KAK3884350.1"/>
    </source>
</evidence>
<protein>
    <recommendedName>
        <fullName evidence="4">BZIP domain-containing protein</fullName>
    </recommendedName>
</protein>
<reference evidence="2" key="1">
    <citation type="submission" date="2023-10" db="EMBL/GenBank/DDBJ databases">
        <title>Genome assemblies of two species of porcelain crab, Petrolisthes cinctipes and Petrolisthes manimaculis (Anomura: Porcellanidae).</title>
        <authorList>
            <person name="Angst P."/>
        </authorList>
    </citation>
    <scope>NUCLEOTIDE SEQUENCE</scope>
    <source>
        <strain evidence="2">PB745_01</strain>
        <tissue evidence="2">Gill</tissue>
    </source>
</reference>
<dbReference type="AlphaFoldDB" id="A0AAE1KWE8"/>
<evidence type="ECO:0008006" key="4">
    <source>
        <dbReference type="Google" id="ProtNLM"/>
    </source>
</evidence>
<evidence type="ECO:0000256" key="1">
    <source>
        <dbReference type="SAM" id="Coils"/>
    </source>
</evidence>
<keyword evidence="1" id="KW-0175">Coiled coil</keyword>
<keyword evidence="3" id="KW-1185">Reference proteome</keyword>
<evidence type="ECO:0000313" key="3">
    <source>
        <dbReference type="Proteomes" id="UP001286313"/>
    </source>
</evidence>
<sequence length="212" mass="25203">MDEILLPSPPSSLELEEPYNIALEPTDNHEFDFDLDIEVNGYDDLDVLCSSMLENFDDLQEVEQLETMAPSQLLNQPLTRKRGRKPKIKTDKPRHRKTKVYEMAPFDDKELERRRMNALNAKQHRNRWKQRESEIKLKLEQMRKEVDVLKEMRSRHRISRTVKLWTTQVSEGKGSDVLYIYTHSICSSICNDVLYIYTLQYMQQYQLGNFET</sequence>
<feature type="coiled-coil region" evidence="1">
    <location>
        <begin position="125"/>
        <end position="152"/>
    </location>
</feature>
<dbReference type="Proteomes" id="UP001286313">
    <property type="component" value="Unassembled WGS sequence"/>
</dbReference>
<gene>
    <name evidence="2" type="ORF">Pcinc_011361</name>
</gene>
<proteinExistence type="predicted"/>